<evidence type="ECO:0000256" key="1">
    <source>
        <dbReference type="SAM" id="SignalP"/>
    </source>
</evidence>
<dbReference type="InterPro" id="IPR013783">
    <property type="entry name" value="Ig-like_fold"/>
</dbReference>
<feature type="signal peptide" evidence="1">
    <location>
        <begin position="1"/>
        <end position="19"/>
    </location>
</feature>
<keyword evidence="1" id="KW-0732">Signal</keyword>
<sequence length="230" mass="25906">MKKLIFLFSLLFLFNGCSESDSNPETPKTPTVANLVFPFENYLCNEGSNLTLTESTVLFEWEASEYTDSYELFITNLTSNKSSFYQISNTTLSVVILRGTPYEWYVISKSNSSSNTSQSETWQFYNAANGVQSYAPFPAEIISPAMAETITNSPSEITLDWEGRDVDDDIVAYDIYLGTETSPTLFKSNVSESILNNVSVSTNTIYFWKIVTIDSMNNKSYSTISQFKIE</sequence>
<name>A0A1H2WWW6_9FLAO</name>
<feature type="chain" id="PRO_5011656146" description="Fibronectin type-III domain-containing protein" evidence="1">
    <location>
        <begin position="20"/>
        <end position="230"/>
    </location>
</feature>
<evidence type="ECO:0000313" key="2">
    <source>
        <dbReference type="EMBL" id="SDW84998.1"/>
    </source>
</evidence>
<accession>A0A1H2WWW6</accession>
<dbReference type="EMBL" id="FNNJ01000002">
    <property type="protein sequence ID" value="SDW84998.1"/>
    <property type="molecule type" value="Genomic_DNA"/>
</dbReference>
<evidence type="ECO:0000313" key="3">
    <source>
        <dbReference type="Proteomes" id="UP000199595"/>
    </source>
</evidence>
<protein>
    <recommendedName>
        <fullName evidence="4">Fibronectin type-III domain-containing protein</fullName>
    </recommendedName>
</protein>
<keyword evidence="3" id="KW-1185">Reference proteome</keyword>
<organism evidence="2 3">
    <name type="scientific">Lutibacter oricola</name>
    <dbReference type="NCBI Taxonomy" id="762486"/>
    <lineage>
        <taxon>Bacteria</taxon>
        <taxon>Pseudomonadati</taxon>
        <taxon>Bacteroidota</taxon>
        <taxon>Flavobacteriia</taxon>
        <taxon>Flavobacteriales</taxon>
        <taxon>Flavobacteriaceae</taxon>
        <taxon>Lutibacter</taxon>
    </lineage>
</organism>
<dbReference type="Proteomes" id="UP000199595">
    <property type="component" value="Unassembled WGS sequence"/>
</dbReference>
<dbReference type="OrthoDB" id="789771at2"/>
<dbReference type="Gene3D" id="2.60.40.10">
    <property type="entry name" value="Immunoglobulins"/>
    <property type="match status" value="1"/>
</dbReference>
<dbReference type="AlphaFoldDB" id="A0A1H2WWW6"/>
<gene>
    <name evidence="2" type="ORF">SAMN05444411_102306</name>
</gene>
<proteinExistence type="predicted"/>
<dbReference type="STRING" id="762486.SAMN05444411_102306"/>
<dbReference type="RefSeq" id="WP_090121228.1">
    <property type="nucleotide sequence ID" value="NZ_FNNJ01000002.1"/>
</dbReference>
<reference evidence="2 3" key="1">
    <citation type="submission" date="2016-10" db="EMBL/GenBank/DDBJ databases">
        <authorList>
            <person name="de Groot N.N."/>
        </authorList>
    </citation>
    <scope>NUCLEOTIDE SEQUENCE [LARGE SCALE GENOMIC DNA]</scope>
    <source>
        <strain evidence="2 3">DSM 24956</strain>
    </source>
</reference>
<evidence type="ECO:0008006" key="4">
    <source>
        <dbReference type="Google" id="ProtNLM"/>
    </source>
</evidence>